<reference evidence="1" key="1">
    <citation type="submission" date="2020-08" db="EMBL/GenBank/DDBJ databases">
        <title>Multicomponent nature underlies the extraordinary mechanical properties of spider dragline silk.</title>
        <authorList>
            <person name="Kono N."/>
            <person name="Nakamura H."/>
            <person name="Mori M."/>
            <person name="Yoshida Y."/>
            <person name="Ohtoshi R."/>
            <person name="Malay A.D."/>
            <person name="Moran D.A.P."/>
            <person name="Tomita M."/>
            <person name="Numata K."/>
            <person name="Arakawa K."/>
        </authorList>
    </citation>
    <scope>NUCLEOTIDE SEQUENCE</scope>
</reference>
<comment type="caution">
    <text evidence="1">The sequence shown here is derived from an EMBL/GenBank/DDBJ whole genome shotgun (WGS) entry which is preliminary data.</text>
</comment>
<evidence type="ECO:0000313" key="2">
    <source>
        <dbReference type="Proteomes" id="UP000886998"/>
    </source>
</evidence>
<dbReference type="AlphaFoldDB" id="A0A8X6WXG1"/>
<proteinExistence type="predicted"/>
<name>A0A8X6WXG1_9ARAC</name>
<protein>
    <submittedName>
        <fullName evidence="1">Uncharacterized protein</fullName>
    </submittedName>
</protein>
<sequence length="91" mass="10178">MALLKDREKRLPVSNLVVVMEANALIAPKLDSKDCLANGESTKKRNSKAIVKFASNRKSNGNLRMKIKRASLIASNRKSNGNLRMKIKREV</sequence>
<organism evidence="1 2">
    <name type="scientific">Trichonephila inaurata madagascariensis</name>
    <dbReference type="NCBI Taxonomy" id="2747483"/>
    <lineage>
        <taxon>Eukaryota</taxon>
        <taxon>Metazoa</taxon>
        <taxon>Ecdysozoa</taxon>
        <taxon>Arthropoda</taxon>
        <taxon>Chelicerata</taxon>
        <taxon>Arachnida</taxon>
        <taxon>Araneae</taxon>
        <taxon>Araneomorphae</taxon>
        <taxon>Entelegynae</taxon>
        <taxon>Araneoidea</taxon>
        <taxon>Nephilidae</taxon>
        <taxon>Trichonephila</taxon>
        <taxon>Trichonephila inaurata</taxon>
    </lineage>
</organism>
<keyword evidence="2" id="KW-1185">Reference proteome</keyword>
<evidence type="ECO:0000313" key="1">
    <source>
        <dbReference type="EMBL" id="GFY43138.1"/>
    </source>
</evidence>
<dbReference type="EMBL" id="BMAV01003496">
    <property type="protein sequence ID" value="GFY43138.1"/>
    <property type="molecule type" value="Genomic_DNA"/>
</dbReference>
<accession>A0A8X6WXG1</accession>
<gene>
    <name evidence="1" type="ORF">TNIN_320291</name>
</gene>
<dbReference type="Proteomes" id="UP000886998">
    <property type="component" value="Unassembled WGS sequence"/>
</dbReference>